<accession>A0A367ZU70</accession>
<organism evidence="2 3">
    <name type="scientific">Candidatus Ozemobacter sibiricus</name>
    <dbReference type="NCBI Taxonomy" id="2268124"/>
    <lineage>
        <taxon>Bacteria</taxon>
        <taxon>Candidatus Ozemobacteria</taxon>
        <taxon>Candidatus Ozemobacterales</taxon>
        <taxon>Candidatus Ozemobacteraceae</taxon>
        <taxon>Candidatus Ozemobacter</taxon>
    </lineage>
</organism>
<name>A0A367ZU70_9BACT</name>
<dbReference type="GO" id="GO:0016747">
    <property type="term" value="F:acyltransferase activity, transferring groups other than amino-acyl groups"/>
    <property type="evidence" value="ECO:0007669"/>
    <property type="project" value="InterPro"/>
</dbReference>
<dbReference type="AlphaFoldDB" id="A0A367ZU70"/>
<dbReference type="InterPro" id="IPR016181">
    <property type="entry name" value="Acyl_CoA_acyltransferase"/>
</dbReference>
<evidence type="ECO:0000313" key="3">
    <source>
        <dbReference type="Proteomes" id="UP000252355"/>
    </source>
</evidence>
<comment type="caution">
    <text evidence="2">The sequence shown here is derived from an EMBL/GenBank/DDBJ whole genome shotgun (WGS) entry which is preliminary data.</text>
</comment>
<protein>
    <recommendedName>
        <fullName evidence="1">N-acetyltransferase domain-containing protein</fullName>
    </recommendedName>
</protein>
<dbReference type="SUPFAM" id="SSF55729">
    <property type="entry name" value="Acyl-CoA N-acyltransferases (Nat)"/>
    <property type="match status" value="1"/>
</dbReference>
<dbReference type="InterPro" id="IPR000182">
    <property type="entry name" value="GNAT_dom"/>
</dbReference>
<sequence length="286" mass="32478">MMNDLLRRLEFREFSYEEDPESVVDMQRCREILDGGWLDSAETCRMNHKMVVRTPGSSWVLAFGKTIFAYADMVPAGDGTGCVITWRLHPDFRNPIVARKLLDGLTQQARLRNYSGLVFLADGEEMLTDLERIGLKRDRSYGWVQPADLDPGPMAESQPVSLTLDEVMGEALLPFLGPPLPPRFVLVRSFMAASYGVFHHARPALYRLRVQGVEYLACFDGREWFVFRKARHELDREAIRPILLTLASLHPGRILLSKKAAEAADLPFQNDTPLWDLFHPTCTPSS</sequence>
<dbReference type="PROSITE" id="PS51186">
    <property type="entry name" value="GNAT"/>
    <property type="match status" value="1"/>
</dbReference>
<dbReference type="EMBL" id="QOQW01000001">
    <property type="protein sequence ID" value="RCK81596.1"/>
    <property type="molecule type" value="Genomic_DNA"/>
</dbReference>
<evidence type="ECO:0000259" key="1">
    <source>
        <dbReference type="PROSITE" id="PS51186"/>
    </source>
</evidence>
<evidence type="ECO:0000313" key="2">
    <source>
        <dbReference type="EMBL" id="RCK81596.1"/>
    </source>
</evidence>
<proteinExistence type="predicted"/>
<reference evidence="2 3" key="1">
    <citation type="submission" date="2018-05" db="EMBL/GenBank/DDBJ databases">
        <title>A metagenomic window into the 2 km-deep terrestrial subsurface aquifer revealed taxonomically and functionally diverse microbial community comprising novel uncultured bacterial lineages.</title>
        <authorList>
            <person name="Kadnikov V.V."/>
            <person name="Mardanov A.V."/>
            <person name="Beletsky A.V."/>
            <person name="Banks D."/>
            <person name="Pimenov N.V."/>
            <person name="Frank Y.A."/>
            <person name="Karnachuk O.V."/>
            <person name="Ravin N.V."/>
        </authorList>
    </citation>
    <scope>NUCLEOTIDE SEQUENCE [LARGE SCALE GENOMIC DNA]</scope>
    <source>
        <strain evidence="2">BY5</strain>
    </source>
</reference>
<gene>
    <name evidence="2" type="ORF">OZSIB_0730</name>
</gene>
<dbReference type="Proteomes" id="UP000252355">
    <property type="component" value="Unassembled WGS sequence"/>
</dbReference>
<feature type="domain" description="N-acetyltransferase" evidence="1">
    <location>
        <begin position="9"/>
        <end position="156"/>
    </location>
</feature>
<dbReference type="Gene3D" id="3.40.630.30">
    <property type="match status" value="1"/>
</dbReference>